<dbReference type="InterPro" id="IPR016181">
    <property type="entry name" value="Acyl_CoA_acyltransferase"/>
</dbReference>
<sequence>MIQEENITAPDVISLLDEHVEDMRCSTPGANSRLLDLTALQHPSVTFHTSRNDYGELLGCYTLKELSPGHGEIKSMRVSATHQRRGIAREMTRFLIFEARSRRIRMKKLSLETGPGEKWVPAQKLFEGCGFEVGAPYRGYRPDDGSIFMGLDL</sequence>
<dbReference type="OrthoDB" id="41532at2759"/>
<name>A0A8K0VVU5_9PLEO</name>
<dbReference type="GO" id="GO:0016747">
    <property type="term" value="F:acyltransferase activity, transferring groups other than amino-acyl groups"/>
    <property type="evidence" value="ECO:0007669"/>
    <property type="project" value="InterPro"/>
</dbReference>
<dbReference type="PROSITE" id="PS51186">
    <property type="entry name" value="GNAT"/>
    <property type="match status" value="1"/>
</dbReference>
<keyword evidence="2" id="KW-0012">Acyltransferase</keyword>
<gene>
    <name evidence="4" type="ORF">FB567DRAFT_97840</name>
</gene>
<evidence type="ECO:0000256" key="2">
    <source>
        <dbReference type="ARBA" id="ARBA00023315"/>
    </source>
</evidence>
<dbReference type="InterPro" id="IPR000182">
    <property type="entry name" value="GNAT_dom"/>
</dbReference>
<accession>A0A8K0VVU5</accession>
<dbReference type="PANTHER" id="PTHR43877:SF5">
    <property type="entry name" value="BLL8307 PROTEIN"/>
    <property type="match status" value="1"/>
</dbReference>
<dbReference type="InterPro" id="IPR050832">
    <property type="entry name" value="Bact_Acetyltransf"/>
</dbReference>
<dbReference type="CDD" id="cd04301">
    <property type="entry name" value="NAT_SF"/>
    <property type="match status" value="1"/>
</dbReference>
<evidence type="ECO:0000313" key="5">
    <source>
        <dbReference type="Proteomes" id="UP000813461"/>
    </source>
</evidence>
<protein>
    <submittedName>
        <fullName evidence="4">N-acetyltransferase GCN5</fullName>
    </submittedName>
</protein>
<feature type="domain" description="N-acetyltransferase" evidence="3">
    <location>
        <begin position="2"/>
        <end position="153"/>
    </location>
</feature>
<evidence type="ECO:0000259" key="3">
    <source>
        <dbReference type="PROSITE" id="PS51186"/>
    </source>
</evidence>
<reference evidence="4" key="1">
    <citation type="journal article" date="2021" name="Nat. Commun.">
        <title>Genetic determinants of endophytism in the Arabidopsis root mycobiome.</title>
        <authorList>
            <person name="Mesny F."/>
            <person name="Miyauchi S."/>
            <person name="Thiergart T."/>
            <person name="Pickel B."/>
            <person name="Atanasova L."/>
            <person name="Karlsson M."/>
            <person name="Huettel B."/>
            <person name="Barry K.W."/>
            <person name="Haridas S."/>
            <person name="Chen C."/>
            <person name="Bauer D."/>
            <person name="Andreopoulos W."/>
            <person name="Pangilinan J."/>
            <person name="LaButti K."/>
            <person name="Riley R."/>
            <person name="Lipzen A."/>
            <person name="Clum A."/>
            <person name="Drula E."/>
            <person name="Henrissat B."/>
            <person name="Kohler A."/>
            <person name="Grigoriev I.V."/>
            <person name="Martin F.M."/>
            <person name="Hacquard S."/>
        </authorList>
    </citation>
    <scope>NUCLEOTIDE SEQUENCE</scope>
    <source>
        <strain evidence="4">MPI-SDFR-AT-0120</strain>
    </source>
</reference>
<proteinExistence type="predicted"/>
<evidence type="ECO:0000313" key="4">
    <source>
        <dbReference type="EMBL" id="KAH7082089.1"/>
    </source>
</evidence>
<dbReference type="AlphaFoldDB" id="A0A8K0VVU5"/>
<dbReference type="Gene3D" id="3.40.630.30">
    <property type="match status" value="1"/>
</dbReference>
<organism evidence="4 5">
    <name type="scientific">Paraphoma chrysanthemicola</name>
    <dbReference type="NCBI Taxonomy" id="798071"/>
    <lineage>
        <taxon>Eukaryota</taxon>
        <taxon>Fungi</taxon>
        <taxon>Dikarya</taxon>
        <taxon>Ascomycota</taxon>
        <taxon>Pezizomycotina</taxon>
        <taxon>Dothideomycetes</taxon>
        <taxon>Pleosporomycetidae</taxon>
        <taxon>Pleosporales</taxon>
        <taxon>Pleosporineae</taxon>
        <taxon>Phaeosphaeriaceae</taxon>
        <taxon>Paraphoma</taxon>
    </lineage>
</organism>
<dbReference type="Proteomes" id="UP000813461">
    <property type="component" value="Unassembled WGS sequence"/>
</dbReference>
<dbReference type="Pfam" id="PF00583">
    <property type="entry name" value="Acetyltransf_1"/>
    <property type="match status" value="1"/>
</dbReference>
<dbReference type="EMBL" id="JAGMVJ010000014">
    <property type="protein sequence ID" value="KAH7082089.1"/>
    <property type="molecule type" value="Genomic_DNA"/>
</dbReference>
<evidence type="ECO:0000256" key="1">
    <source>
        <dbReference type="ARBA" id="ARBA00022679"/>
    </source>
</evidence>
<dbReference type="PANTHER" id="PTHR43877">
    <property type="entry name" value="AMINOALKYLPHOSPHONATE N-ACETYLTRANSFERASE-RELATED-RELATED"/>
    <property type="match status" value="1"/>
</dbReference>
<keyword evidence="1" id="KW-0808">Transferase</keyword>
<comment type="caution">
    <text evidence="4">The sequence shown here is derived from an EMBL/GenBank/DDBJ whole genome shotgun (WGS) entry which is preliminary data.</text>
</comment>
<dbReference type="SUPFAM" id="SSF55729">
    <property type="entry name" value="Acyl-CoA N-acyltransferases (Nat)"/>
    <property type="match status" value="1"/>
</dbReference>
<keyword evidence="5" id="KW-1185">Reference proteome</keyword>